<dbReference type="Proteomes" id="UP000446866">
    <property type="component" value="Unassembled WGS sequence"/>
</dbReference>
<dbReference type="InterPro" id="IPR009014">
    <property type="entry name" value="Transketo_C/PFOR_II"/>
</dbReference>
<dbReference type="SUPFAM" id="SSF52922">
    <property type="entry name" value="TK C-terminal domain-like"/>
    <property type="match status" value="1"/>
</dbReference>
<keyword evidence="6" id="KW-1185">Reference proteome</keyword>
<gene>
    <name evidence="5" type="primary">porA</name>
    <name evidence="5" type="ORF">D0435_12755</name>
</gene>
<feature type="domain" description="Pyruvate:ferredoxin oxidoreductase core" evidence="4">
    <location>
        <begin position="260"/>
        <end position="362"/>
    </location>
</feature>
<dbReference type="CDD" id="cd07034">
    <property type="entry name" value="TPP_PYR_PFOR_IOR-alpha_like"/>
    <property type="match status" value="1"/>
</dbReference>
<evidence type="ECO:0000256" key="2">
    <source>
        <dbReference type="ARBA" id="ARBA00023002"/>
    </source>
</evidence>
<dbReference type="InterPro" id="IPR050722">
    <property type="entry name" value="Pyruvate:ferred/Flavod_OxRd"/>
</dbReference>
<dbReference type="Pfam" id="PF17147">
    <property type="entry name" value="PFOR_II"/>
    <property type="match status" value="1"/>
</dbReference>
<evidence type="ECO:0000313" key="5">
    <source>
        <dbReference type="EMBL" id="NBH62520.1"/>
    </source>
</evidence>
<dbReference type="Gene3D" id="3.40.50.920">
    <property type="match status" value="1"/>
</dbReference>
<dbReference type="EMBL" id="QXWK01000026">
    <property type="protein sequence ID" value="NBH62520.1"/>
    <property type="molecule type" value="Genomic_DNA"/>
</dbReference>
<dbReference type="FunFam" id="3.40.50.970:FF:000012">
    <property type="entry name" value="Pyruvate:ferredoxin (Flavodoxin) oxidoreductase"/>
    <property type="match status" value="1"/>
</dbReference>
<dbReference type="FunFam" id="3.40.50.920:FF:000010">
    <property type="entry name" value="Pyruvate ferredoxin oxidoreductase, alpha subunit"/>
    <property type="match status" value="1"/>
</dbReference>
<evidence type="ECO:0000256" key="1">
    <source>
        <dbReference type="ARBA" id="ARBA00009032"/>
    </source>
</evidence>
<comment type="similarity">
    <text evidence="1">Belongs to the pyruvate:ferredoxin/flavodoxin oxidoreductase family.</text>
</comment>
<dbReference type="Gene3D" id="3.40.50.970">
    <property type="match status" value="1"/>
</dbReference>
<dbReference type="GO" id="GO:0016903">
    <property type="term" value="F:oxidoreductase activity, acting on the aldehyde or oxo group of donors"/>
    <property type="evidence" value="ECO:0007669"/>
    <property type="project" value="UniProtKB-ARBA"/>
</dbReference>
<evidence type="ECO:0000313" key="6">
    <source>
        <dbReference type="Proteomes" id="UP000446866"/>
    </source>
</evidence>
<proteinExistence type="inferred from homology"/>
<dbReference type="PANTHER" id="PTHR32154:SF0">
    <property type="entry name" value="PYRUVATE-FLAVODOXIN OXIDOREDUCTASE-RELATED"/>
    <property type="match status" value="1"/>
</dbReference>
<comment type="caution">
    <text evidence="5">The sequence shown here is derived from an EMBL/GenBank/DDBJ whole genome shotgun (WGS) entry which is preliminary data.</text>
</comment>
<evidence type="ECO:0000259" key="4">
    <source>
        <dbReference type="Pfam" id="PF17147"/>
    </source>
</evidence>
<dbReference type="GO" id="GO:0006979">
    <property type="term" value="P:response to oxidative stress"/>
    <property type="evidence" value="ECO:0007669"/>
    <property type="project" value="TreeGrafter"/>
</dbReference>
<dbReference type="GO" id="GO:0019752">
    <property type="term" value="P:carboxylic acid metabolic process"/>
    <property type="evidence" value="ECO:0007669"/>
    <property type="project" value="UniProtKB-ARBA"/>
</dbReference>
<dbReference type="RefSeq" id="WP_160202810.1">
    <property type="nucleotide sequence ID" value="NZ_QXWK01000026.1"/>
</dbReference>
<keyword evidence="2" id="KW-0560">Oxidoreductase</keyword>
<dbReference type="InterPro" id="IPR002880">
    <property type="entry name" value="Pyrv_Fd/Flavodoxin_OxRdtase_N"/>
</dbReference>
<reference evidence="5 6" key="1">
    <citation type="submission" date="2018-08" db="EMBL/GenBank/DDBJ databases">
        <title>Murine metabolic-syndrome-specific gut microbial biobank.</title>
        <authorList>
            <person name="Liu C."/>
        </authorList>
    </citation>
    <scope>NUCLEOTIDE SEQUENCE [LARGE SCALE GENOMIC DNA]</scope>
    <source>
        <strain evidence="5 6">28</strain>
    </source>
</reference>
<dbReference type="PANTHER" id="PTHR32154">
    <property type="entry name" value="PYRUVATE-FLAVODOXIN OXIDOREDUCTASE-RELATED"/>
    <property type="match status" value="1"/>
</dbReference>
<sequence length="395" mass="43140">MAVKDRMSGNEAVAVAMRQINPDVMGAFPITPSTEIPQYFSKYIADGLVDTEFVAVESEHSAMSTCIGASAAGARAITATSSAGLALMWELLYVASSSRLPITMAVVNRALTGPININNDHSDSMGCRDAGWIQIYAENNQEVYDNYIQAMPIAESCRLPIMICQDGFITSHAVENIELLDDADVKAFVGEYEPENYLLKAENPLAVGPYGVSPYYMEIKKAQAEAMKDAKTRILEVAKEYEKVSGRKYGFFEEYYMDDAEAAVVVIGSSAGTGKAAVDMLRAEGKKVGLIKLRVFRPFPMEELAAALSKVKAVAVMDKSEGFSACGGPIFAETRSALYDLAKRPMAVNYVYGLGGRDVTISTYEEIYDALFKMIETGQVGQVYRHIGVRDLEDR</sequence>
<dbReference type="InterPro" id="IPR033412">
    <property type="entry name" value="PFOR_II"/>
</dbReference>
<dbReference type="InterPro" id="IPR029061">
    <property type="entry name" value="THDP-binding"/>
</dbReference>
<dbReference type="SUPFAM" id="SSF52518">
    <property type="entry name" value="Thiamin diphosphate-binding fold (THDP-binding)"/>
    <property type="match status" value="1"/>
</dbReference>
<feature type="domain" description="Pyruvate flavodoxin/ferredoxin oxidoreductase pyrimidine binding" evidence="3">
    <location>
        <begin position="16"/>
        <end position="238"/>
    </location>
</feature>
<protein>
    <submittedName>
        <fullName evidence="5">Pyruvate ferredoxin oxidoreductase</fullName>
    </submittedName>
</protein>
<dbReference type="Pfam" id="PF01855">
    <property type="entry name" value="POR_N"/>
    <property type="match status" value="1"/>
</dbReference>
<organism evidence="5 6">
    <name type="scientific">Anaerotruncus colihominis</name>
    <dbReference type="NCBI Taxonomy" id="169435"/>
    <lineage>
        <taxon>Bacteria</taxon>
        <taxon>Bacillati</taxon>
        <taxon>Bacillota</taxon>
        <taxon>Clostridia</taxon>
        <taxon>Eubacteriales</taxon>
        <taxon>Oscillospiraceae</taxon>
        <taxon>Anaerotruncus</taxon>
    </lineage>
</organism>
<evidence type="ECO:0000259" key="3">
    <source>
        <dbReference type="Pfam" id="PF01855"/>
    </source>
</evidence>
<dbReference type="AlphaFoldDB" id="A0A845QK83"/>
<keyword evidence="5" id="KW-0670">Pyruvate</keyword>
<accession>A0A845QK83</accession>
<name>A0A845QK83_9FIRM</name>